<evidence type="ECO:0000313" key="2">
    <source>
        <dbReference type="EMBL" id="KAK5043639.1"/>
    </source>
</evidence>
<feature type="transmembrane region" description="Helical" evidence="1">
    <location>
        <begin position="86"/>
        <end position="107"/>
    </location>
</feature>
<evidence type="ECO:0008006" key="4">
    <source>
        <dbReference type="Google" id="ProtNLM"/>
    </source>
</evidence>
<keyword evidence="1" id="KW-0812">Transmembrane</keyword>
<keyword evidence="3" id="KW-1185">Reference proteome</keyword>
<accession>A0AAV9MUV3</accession>
<dbReference type="EMBL" id="JAVRRD010000054">
    <property type="protein sequence ID" value="KAK5043639.1"/>
    <property type="molecule type" value="Genomic_DNA"/>
</dbReference>
<comment type="caution">
    <text evidence="2">The sequence shown here is derived from an EMBL/GenBank/DDBJ whole genome shotgun (WGS) entry which is preliminary data.</text>
</comment>
<sequence length="202" mass="22613">MAGLRIFHSLLTKLVIGMFILATSVLSHAFPKAPTLAPLPVQAIHATLLNIDPTAQDISRAVRSKELVKDFTEEETGKKLKSSNRLSIGIVFGILGAVAIASSYFAWRHERKEKESRKALQRLRKLWKHSIRRKKTPMPVKSPEHDSTETSIDIEYFCREHGTTNNADSNDNGRLGSSGNGFFRLYRSNISPGMRRNAVQTV</sequence>
<keyword evidence="1" id="KW-0472">Membrane</keyword>
<name>A0AAV9MUV3_9EURO</name>
<dbReference type="RefSeq" id="XP_064700022.1">
    <property type="nucleotide sequence ID" value="XM_064854886.1"/>
</dbReference>
<dbReference type="Proteomes" id="UP001358417">
    <property type="component" value="Unassembled WGS sequence"/>
</dbReference>
<protein>
    <recommendedName>
        <fullName evidence="4">Transmembrane protein</fullName>
    </recommendedName>
</protein>
<reference evidence="2 3" key="1">
    <citation type="submission" date="2023-08" db="EMBL/GenBank/DDBJ databases">
        <title>Black Yeasts Isolated from many extreme environments.</title>
        <authorList>
            <person name="Coleine C."/>
            <person name="Stajich J.E."/>
            <person name="Selbmann L."/>
        </authorList>
    </citation>
    <scope>NUCLEOTIDE SEQUENCE [LARGE SCALE GENOMIC DNA]</scope>
    <source>
        <strain evidence="2 3">CCFEE 5792</strain>
    </source>
</reference>
<evidence type="ECO:0000313" key="3">
    <source>
        <dbReference type="Proteomes" id="UP001358417"/>
    </source>
</evidence>
<evidence type="ECO:0000256" key="1">
    <source>
        <dbReference type="SAM" id="Phobius"/>
    </source>
</evidence>
<keyword evidence="1" id="KW-1133">Transmembrane helix</keyword>
<organism evidence="2 3">
    <name type="scientific">Exophiala bonariae</name>
    <dbReference type="NCBI Taxonomy" id="1690606"/>
    <lineage>
        <taxon>Eukaryota</taxon>
        <taxon>Fungi</taxon>
        <taxon>Dikarya</taxon>
        <taxon>Ascomycota</taxon>
        <taxon>Pezizomycotina</taxon>
        <taxon>Eurotiomycetes</taxon>
        <taxon>Chaetothyriomycetidae</taxon>
        <taxon>Chaetothyriales</taxon>
        <taxon>Herpotrichiellaceae</taxon>
        <taxon>Exophiala</taxon>
    </lineage>
</organism>
<dbReference type="AlphaFoldDB" id="A0AAV9MUV3"/>
<gene>
    <name evidence="2" type="ORF">LTR84_011353</name>
</gene>
<dbReference type="GeneID" id="89979507"/>
<proteinExistence type="predicted"/>